<sequence length="104" mass="9433">MKTGSLGAAAALLAGACLLVACDKSPQTADGATAPGDHGVATATGNGTIAATGSAHQGAENATPSGHSVQDGMTVSQDGAAASAPPGGVAPGGAVGVQNPSAAQ</sequence>
<evidence type="ECO:0008006" key="5">
    <source>
        <dbReference type="Google" id="ProtNLM"/>
    </source>
</evidence>
<feature type="compositionally biased region" description="Low complexity" evidence="1">
    <location>
        <begin position="39"/>
        <end position="53"/>
    </location>
</feature>
<evidence type="ECO:0000256" key="1">
    <source>
        <dbReference type="SAM" id="MobiDB-lite"/>
    </source>
</evidence>
<name>A0A328APM0_9CAUL</name>
<accession>A0A328APM0</accession>
<organism evidence="3 4">
    <name type="scientific">Phenylobacterium deserti</name>
    <dbReference type="NCBI Taxonomy" id="1914756"/>
    <lineage>
        <taxon>Bacteria</taxon>
        <taxon>Pseudomonadati</taxon>
        <taxon>Pseudomonadota</taxon>
        <taxon>Alphaproteobacteria</taxon>
        <taxon>Caulobacterales</taxon>
        <taxon>Caulobacteraceae</taxon>
        <taxon>Phenylobacterium</taxon>
    </lineage>
</organism>
<evidence type="ECO:0000313" key="4">
    <source>
        <dbReference type="Proteomes" id="UP000249725"/>
    </source>
</evidence>
<proteinExistence type="predicted"/>
<feature type="signal peptide" evidence="2">
    <location>
        <begin position="1"/>
        <end position="21"/>
    </location>
</feature>
<reference evidence="4" key="1">
    <citation type="submission" date="2018-05" db="EMBL/GenBank/DDBJ databases">
        <authorList>
            <person name="Li X."/>
        </authorList>
    </citation>
    <scope>NUCLEOTIDE SEQUENCE [LARGE SCALE GENOMIC DNA]</scope>
    <source>
        <strain evidence="4">YIM 73061</strain>
    </source>
</reference>
<comment type="caution">
    <text evidence="3">The sequence shown here is derived from an EMBL/GenBank/DDBJ whole genome shotgun (WGS) entry which is preliminary data.</text>
</comment>
<evidence type="ECO:0000256" key="2">
    <source>
        <dbReference type="SAM" id="SignalP"/>
    </source>
</evidence>
<dbReference type="Proteomes" id="UP000249725">
    <property type="component" value="Unassembled WGS sequence"/>
</dbReference>
<protein>
    <recommendedName>
        <fullName evidence="5">Lipoprotein</fullName>
    </recommendedName>
</protein>
<dbReference type="EMBL" id="QFYR01000001">
    <property type="protein sequence ID" value="RAK56953.1"/>
    <property type="molecule type" value="Genomic_DNA"/>
</dbReference>
<dbReference type="RefSeq" id="WP_111513405.1">
    <property type="nucleotide sequence ID" value="NZ_QFYR01000001.1"/>
</dbReference>
<dbReference type="PROSITE" id="PS51257">
    <property type="entry name" value="PROKAR_LIPOPROTEIN"/>
    <property type="match status" value="1"/>
</dbReference>
<keyword evidence="2" id="KW-0732">Signal</keyword>
<keyword evidence="4" id="KW-1185">Reference proteome</keyword>
<feature type="chain" id="PRO_5016238116" description="Lipoprotein" evidence="2">
    <location>
        <begin position="22"/>
        <end position="104"/>
    </location>
</feature>
<evidence type="ECO:0000313" key="3">
    <source>
        <dbReference type="EMBL" id="RAK56953.1"/>
    </source>
</evidence>
<dbReference type="AlphaFoldDB" id="A0A328APM0"/>
<feature type="region of interest" description="Disordered" evidence="1">
    <location>
        <begin position="26"/>
        <end position="104"/>
    </location>
</feature>
<gene>
    <name evidence="3" type="ORF">DJ018_03010</name>
</gene>
<feature type="compositionally biased region" description="Polar residues" evidence="1">
    <location>
        <begin position="60"/>
        <end position="77"/>
    </location>
</feature>